<protein>
    <submittedName>
        <fullName evidence="2">GIY-YIG nuclease family protein</fullName>
    </submittedName>
</protein>
<dbReference type="Pfam" id="PF01541">
    <property type="entry name" value="GIY-YIG"/>
    <property type="match status" value="1"/>
</dbReference>
<proteinExistence type="predicted"/>
<evidence type="ECO:0000313" key="2">
    <source>
        <dbReference type="EMBL" id="MFD2163115.1"/>
    </source>
</evidence>
<gene>
    <name evidence="2" type="ORF">ACFSJU_11985</name>
</gene>
<evidence type="ECO:0000259" key="1">
    <source>
        <dbReference type="PROSITE" id="PS50164"/>
    </source>
</evidence>
<sequence length="113" mass="12969">MKIDNLDPLPVKKVQFKLAFMMHVPRESGCYVLTAFDGTILYIGLALKLNIRFKQHVDSLGKVKPTGDGKAVWFYYLGYNEKNLPKLERTWLNHFQSYEGKLPILNLINSPLG</sequence>
<evidence type="ECO:0000313" key="3">
    <source>
        <dbReference type="Proteomes" id="UP001597387"/>
    </source>
</evidence>
<dbReference type="Proteomes" id="UP001597387">
    <property type="component" value="Unassembled WGS sequence"/>
</dbReference>
<comment type="caution">
    <text evidence="2">The sequence shown here is derived from an EMBL/GenBank/DDBJ whole genome shotgun (WGS) entry which is preliminary data.</text>
</comment>
<keyword evidence="3" id="KW-1185">Reference proteome</keyword>
<dbReference type="InterPro" id="IPR035901">
    <property type="entry name" value="GIY-YIG_endonuc_sf"/>
</dbReference>
<feature type="domain" description="GIY-YIG" evidence="1">
    <location>
        <begin position="26"/>
        <end position="101"/>
    </location>
</feature>
<dbReference type="RefSeq" id="WP_255901390.1">
    <property type="nucleotide sequence ID" value="NZ_JAFMZO010000002.1"/>
</dbReference>
<dbReference type="PROSITE" id="PS50164">
    <property type="entry name" value="GIY_YIG"/>
    <property type="match status" value="1"/>
</dbReference>
<dbReference type="SUPFAM" id="SSF82771">
    <property type="entry name" value="GIY-YIG endonuclease"/>
    <property type="match status" value="1"/>
</dbReference>
<organism evidence="2 3">
    <name type="scientific">Paradesertivirga mongoliensis</name>
    <dbReference type="NCBI Taxonomy" id="2100740"/>
    <lineage>
        <taxon>Bacteria</taxon>
        <taxon>Pseudomonadati</taxon>
        <taxon>Bacteroidota</taxon>
        <taxon>Sphingobacteriia</taxon>
        <taxon>Sphingobacteriales</taxon>
        <taxon>Sphingobacteriaceae</taxon>
        <taxon>Paradesertivirga</taxon>
    </lineage>
</organism>
<accession>A0ABW4ZMF5</accession>
<dbReference type="InterPro" id="IPR000305">
    <property type="entry name" value="GIY-YIG_endonuc"/>
</dbReference>
<dbReference type="EMBL" id="JBHUHZ010000002">
    <property type="protein sequence ID" value="MFD2163115.1"/>
    <property type="molecule type" value="Genomic_DNA"/>
</dbReference>
<dbReference type="Gene3D" id="3.40.1440.10">
    <property type="entry name" value="GIY-YIG endonuclease"/>
    <property type="match status" value="1"/>
</dbReference>
<name>A0ABW4ZMF5_9SPHI</name>
<reference evidence="3" key="1">
    <citation type="journal article" date="2019" name="Int. J. Syst. Evol. Microbiol.">
        <title>The Global Catalogue of Microorganisms (GCM) 10K type strain sequencing project: providing services to taxonomists for standard genome sequencing and annotation.</title>
        <authorList>
            <consortium name="The Broad Institute Genomics Platform"/>
            <consortium name="The Broad Institute Genome Sequencing Center for Infectious Disease"/>
            <person name="Wu L."/>
            <person name="Ma J."/>
        </authorList>
    </citation>
    <scope>NUCLEOTIDE SEQUENCE [LARGE SCALE GENOMIC DNA]</scope>
    <source>
        <strain evidence="3">KCTC 42217</strain>
    </source>
</reference>